<feature type="binding site" evidence="5">
    <location>
        <position position="142"/>
    </location>
    <ligand>
        <name>Fe cation</name>
        <dbReference type="ChEBI" id="CHEBI:24875"/>
        <label>2</label>
    </ligand>
</feature>
<proteinExistence type="inferred from homology"/>
<dbReference type="Ensembl" id="ENSSSCT00040059484.1">
    <property type="protein sequence ID" value="ENSSSCP00040024946.1"/>
    <property type="gene ID" value="ENSSSCG00040044378.1"/>
</dbReference>
<dbReference type="Proteomes" id="UP000694726">
    <property type="component" value="Unplaced"/>
</dbReference>
<dbReference type="Proteomes" id="UP000694725">
    <property type="component" value="Unplaced"/>
</dbReference>
<evidence type="ECO:0000256" key="6">
    <source>
        <dbReference type="RuleBase" id="RU361145"/>
    </source>
</evidence>
<dbReference type="CTD" id="53940"/>
<evidence type="ECO:0000256" key="1">
    <source>
        <dbReference type="ARBA" id="ARBA00007513"/>
    </source>
</evidence>
<accession>A0A8D0JSV7</accession>
<evidence type="ECO:0000256" key="2">
    <source>
        <dbReference type="ARBA" id="ARBA00022434"/>
    </source>
</evidence>
<dbReference type="InterPro" id="IPR014034">
    <property type="entry name" value="Ferritin_CS"/>
</dbReference>
<dbReference type="Proteomes" id="UP000694720">
    <property type="component" value="Unplaced"/>
</dbReference>
<evidence type="ECO:0000256" key="4">
    <source>
        <dbReference type="ARBA" id="ARBA00023004"/>
    </source>
</evidence>
<dbReference type="PROSITE" id="PS50905">
    <property type="entry name" value="FERRITIN_LIKE"/>
    <property type="match status" value="1"/>
</dbReference>
<dbReference type="PROSITE" id="PS00204">
    <property type="entry name" value="FERRITIN_2"/>
    <property type="match status" value="1"/>
</dbReference>
<dbReference type="Proteomes" id="UP000694728">
    <property type="component" value="Unplaced"/>
</dbReference>
<organism evidence="8 9">
    <name type="scientific">Sus scrofa</name>
    <name type="common">Pig</name>
    <dbReference type="NCBI Taxonomy" id="9823"/>
    <lineage>
        <taxon>Eukaryota</taxon>
        <taxon>Metazoa</taxon>
        <taxon>Chordata</taxon>
        <taxon>Craniata</taxon>
        <taxon>Vertebrata</taxon>
        <taxon>Euteleostomi</taxon>
        <taxon>Mammalia</taxon>
        <taxon>Eutheria</taxon>
        <taxon>Laurasiatheria</taxon>
        <taxon>Artiodactyla</taxon>
        <taxon>Suina</taxon>
        <taxon>Suidae</taxon>
        <taxon>Sus</taxon>
    </lineage>
</organism>
<comment type="similarity">
    <text evidence="1 6">Belongs to the ferritin family.</text>
</comment>
<dbReference type="Ensembl" id="ENSSSCT00055054107.1">
    <property type="protein sequence ID" value="ENSSSCP00055043183.1"/>
    <property type="gene ID" value="ENSSSCG00055027369.1"/>
</dbReference>
<feature type="binding site" evidence="5">
    <location>
        <position position="108"/>
    </location>
    <ligand>
        <name>Fe cation</name>
        <dbReference type="ChEBI" id="CHEBI:24875"/>
        <label>2</label>
    </ligand>
</feature>
<dbReference type="GO" id="GO:0008199">
    <property type="term" value="F:ferric iron binding"/>
    <property type="evidence" value="ECO:0007669"/>
    <property type="project" value="InterPro"/>
</dbReference>
<evidence type="ECO:0000259" key="7">
    <source>
        <dbReference type="PROSITE" id="PS50905"/>
    </source>
</evidence>
<dbReference type="Ensembl" id="ENSSSCT00015098508.1">
    <property type="protein sequence ID" value="ENSSSCP00015040588.1"/>
    <property type="gene ID" value="ENSSSCG00015073330.1"/>
</dbReference>
<dbReference type="Ensembl" id="ENSSSCT00065075809.1">
    <property type="protein sequence ID" value="ENSSSCP00065032964.1"/>
    <property type="gene ID" value="ENSSSCG00065055393.1"/>
</dbReference>
<dbReference type="SUPFAM" id="SSF47240">
    <property type="entry name" value="Ferritin-like"/>
    <property type="match status" value="1"/>
</dbReference>
<feature type="domain" description="Ferritin-like diiron" evidence="7">
    <location>
        <begin position="11"/>
        <end position="160"/>
    </location>
</feature>
<dbReference type="InterPro" id="IPR009040">
    <property type="entry name" value="Ferritin-like_diiron"/>
</dbReference>
<dbReference type="InterPro" id="IPR009078">
    <property type="entry name" value="Ferritin-like_SF"/>
</dbReference>
<dbReference type="SMR" id="A0A8D0JSV7"/>
<dbReference type="Ensembl" id="ENSSSCT00045051924.1">
    <property type="protein sequence ID" value="ENSSSCP00045036140.1"/>
    <property type="gene ID" value="ENSSSCG00045030467.1"/>
</dbReference>
<dbReference type="PANTHER" id="PTHR11431">
    <property type="entry name" value="FERRITIN"/>
    <property type="match status" value="1"/>
</dbReference>
<dbReference type="Gene3D" id="1.20.1260.10">
    <property type="match status" value="1"/>
</dbReference>
<evidence type="ECO:0000313" key="9">
    <source>
        <dbReference type="Proteomes" id="UP000694723"/>
    </source>
</evidence>
<dbReference type="GO" id="GO:0006826">
    <property type="term" value="P:iron ion transport"/>
    <property type="evidence" value="ECO:0007669"/>
    <property type="project" value="InterPro"/>
</dbReference>
<dbReference type="Proteomes" id="UP000694571">
    <property type="component" value="Unplaced"/>
</dbReference>
<dbReference type="FunFam" id="1.20.1260.10:FF:000002">
    <property type="entry name" value="Ferritin, mitochondrial"/>
    <property type="match status" value="1"/>
</dbReference>
<dbReference type="GeneID" id="100154515"/>
<evidence type="ECO:0000256" key="3">
    <source>
        <dbReference type="ARBA" id="ARBA00022723"/>
    </source>
</evidence>
<dbReference type="Proteomes" id="UP000694570">
    <property type="component" value="Unplaced"/>
</dbReference>
<dbReference type="Ensembl" id="ENSSSCT00035101319.1">
    <property type="protein sequence ID" value="ENSSSCP00035043126.1"/>
    <property type="gene ID" value="ENSSSCG00035074619.1"/>
</dbReference>
<dbReference type="Proteomes" id="UP000694724">
    <property type="component" value="Unplaced"/>
</dbReference>
<comment type="function">
    <text evidence="6">Stores iron in a soluble, non-toxic, readily available form. Important for iron homeostasis. Iron is taken up in the ferrous form and deposited as ferric hydroxides after oxidation.</text>
</comment>
<reference evidence="8" key="1">
    <citation type="submission" date="2025-05" db="UniProtKB">
        <authorList>
            <consortium name="Ensembl"/>
        </authorList>
    </citation>
    <scope>IDENTIFICATION</scope>
</reference>
<dbReference type="PANTHER" id="PTHR11431:SF97">
    <property type="entry name" value="FERRITIN HEAVY POLYPEPTIDE-LIKE 17-RELATED"/>
    <property type="match status" value="1"/>
</dbReference>
<dbReference type="Proteomes" id="UP000694723">
    <property type="component" value="Unplaced"/>
</dbReference>
<dbReference type="InterPro" id="IPR001519">
    <property type="entry name" value="Ferritin"/>
</dbReference>
<dbReference type="Ensembl" id="ENSSSCT00060072456.1">
    <property type="protein sequence ID" value="ENSSSCP00060031256.1"/>
    <property type="gene ID" value="ENSSSCG00060053221.1"/>
</dbReference>
<feature type="binding site" evidence="5">
    <location>
        <position position="28"/>
    </location>
    <ligand>
        <name>Fe cation</name>
        <dbReference type="ChEBI" id="CHEBI:24875"/>
        <label>1</label>
    </ligand>
</feature>
<dbReference type="GO" id="GO:0006879">
    <property type="term" value="P:intracellular iron ion homeostasis"/>
    <property type="evidence" value="ECO:0007669"/>
    <property type="project" value="UniProtKB-KW"/>
</dbReference>
<dbReference type="Proteomes" id="UP000694727">
    <property type="component" value="Unplaced"/>
</dbReference>
<dbReference type="RefSeq" id="NP_001422345.1">
    <property type="nucleotide sequence ID" value="NM_001435416.1"/>
</dbReference>
<dbReference type="Proteomes" id="UP000694722">
    <property type="component" value="Unplaced"/>
</dbReference>
<dbReference type="InterPro" id="IPR012347">
    <property type="entry name" value="Ferritin-like"/>
</dbReference>
<dbReference type="KEGG" id="ssc:100154515"/>
<dbReference type="OrthoDB" id="186462at2759"/>
<dbReference type="Pfam" id="PF00210">
    <property type="entry name" value="Ferritin"/>
    <property type="match status" value="1"/>
</dbReference>
<keyword evidence="4 5" id="KW-0408">Iron</keyword>
<dbReference type="OMA" id="EFHASFH"/>
<name>A0A8D0JSV7_PIG</name>
<dbReference type="Ensembl" id="ENSSSCT00050053663.1">
    <property type="protein sequence ID" value="ENSSSCP00050022567.1"/>
    <property type="gene ID" value="ENSSSCG00050039755.1"/>
</dbReference>
<dbReference type="AlphaFoldDB" id="A0A8D0JSV7"/>
<dbReference type="Ensembl" id="ENSSSCT00030028607.1">
    <property type="protein sequence ID" value="ENSSSCP00030012762.1"/>
    <property type="gene ID" value="ENSSSCG00030020705.1"/>
</dbReference>
<dbReference type="CDD" id="cd01056">
    <property type="entry name" value="Euk_Ferritin"/>
    <property type="match status" value="1"/>
</dbReference>
<dbReference type="Ensembl" id="ENSSSCT00025037602.1">
    <property type="protein sequence ID" value="ENSSSCP00025015783.1"/>
    <property type="gene ID" value="ENSSSCG00025027759.1"/>
</dbReference>
<protein>
    <recommendedName>
        <fullName evidence="6">Ferritin</fullName>
    </recommendedName>
</protein>
<keyword evidence="2 6" id="KW-0409">Iron storage</keyword>
<evidence type="ECO:0000313" key="8">
    <source>
        <dbReference type="Ensembl" id="ENSSSCP00060031256.1"/>
    </source>
</evidence>
<evidence type="ECO:0000256" key="5">
    <source>
        <dbReference type="PIRSR" id="PIRSR601519-1"/>
    </source>
</evidence>
<dbReference type="InterPro" id="IPR008331">
    <property type="entry name" value="Ferritin_DPS_dom"/>
</dbReference>
<keyword evidence="3 5" id="KW-0479">Metal-binding</keyword>
<sequence length="183" mass="21243">MLPTPPSQVRQNYDPECEAAINSLVTLELHASYVYLAMAFNFDREDMALKHLARFFLHRSQEHTSRAQELMSLQNWRGGRLCFHDIRKPDRHHWESGLKAMQCALHLEKGVNQSVLDLHQLATNKSDAQLCHFLENHYLDQQVEFIKELGDHVTTLRRMGAPEDITAEYLFDKLTLGDSNKKK</sequence>